<evidence type="ECO:0000313" key="2">
    <source>
        <dbReference type="Proteomes" id="UP000228593"/>
    </source>
</evidence>
<dbReference type="OrthoDB" id="9800058at2"/>
<dbReference type="RefSeq" id="WP_099915078.1">
    <property type="nucleotide sequence ID" value="NZ_BMHS01000002.1"/>
</dbReference>
<dbReference type="AlphaFoldDB" id="A0A2G8T4W1"/>
<dbReference type="Gene3D" id="1.10.150.240">
    <property type="entry name" value="Putative phosphatase, domain 2"/>
    <property type="match status" value="1"/>
</dbReference>
<dbReference type="InterPro" id="IPR023198">
    <property type="entry name" value="PGP-like_dom2"/>
</dbReference>
<comment type="caution">
    <text evidence="1">The sequence shown here is derived from an EMBL/GenBank/DDBJ whole genome shotgun (WGS) entry which is preliminary data.</text>
</comment>
<name>A0A2G8T4W1_9BURK</name>
<evidence type="ECO:0000313" key="1">
    <source>
        <dbReference type="EMBL" id="PIL40698.1"/>
    </source>
</evidence>
<proteinExistence type="predicted"/>
<organism evidence="1 2">
    <name type="scientific">Massilia psychrophila</name>
    <dbReference type="NCBI Taxonomy" id="1603353"/>
    <lineage>
        <taxon>Bacteria</taxon>
        <taxon>Pseudomonadati</taxon>
        <taxon>Pseudomonadota</taxon>
        <taxon>Betaproteobacteria</taxon>
        <taxon>Burkholderiales</taxon>
        <taxon>Oxalobacteraceae</taxon>
        <taxon>Telluria group</taxon>
        <taxon>Massilia</taxon>
    </lineage>
</organism>
<sequence>MNTSHSSNQADAHRNAFNAAFHELGLSFHWDSARYQSVLCQDGERECVRRYLEQHQSHLLRAYDAEFLADAIHAAKERCYSVMTAAGCRPEAFINWAEIQRHHAGA</sequence>
<dbReference type="Proteomes" id="UP000228593">
    <property type="component" value="Unassembled WGS sequence"/>
</dbReference>
<reference evidence="1" key="1">
    <citation type="submission" date="2017-10" db="EMBL/GenBank/DDBJ databases">
        <title>Massilia psychrophilum sp. nov., a novel purple-pigmented bacterium isolated from Tianshan glacier, Xinjiang Municipality, China.</title>
        <authorList>
            <person name="Wang H."/>
        </authorList>
    </citation>
    <scope>NUCLEOTIDE SEQUENCE [LARGE SCALE GENOMIC DNA]</scope>
    <source>
        <strain evidence="1">JCM 30813</strain>
    </source>
</reference>
<dbReference type="EMBL" id="PDOB01000006">
    <property type="protein sequence ID" value="PIL40698.1"/>
    <property type="molecule type" value="Genomic_DNA"/>
</dbReference>
<keyword evidence="2" id="KW-1185">Reference proteome</keyword>
<accession>A0A2G8T4W1</accession>
<protein>
    <submittedName>
        <fullName evidence="1">Uncharacterized protein</fullName>
    </submittedName>
</protein>
<gene>
    <name evidence="1" type="ORF">CR103_05870</name>
</gene>